<feature type="non-terminal residue" evidence="1">
    <location>
        <position position="1"/>
    </location>
</feature>
<dbReference type="EMBL" id="BARU01025317">
    <property type="protein sequence ID" value="GAH65029.1"/>
    <property type="molecule type" value="Genomic_DNA"/>
</dbReference>
<feature type="non-terminal residue" evidence="1">
    <location>
        <position position="274"/>
    </location>
</feature>
<evidence type="ECO:0000313" key="1">
    <source>
        <dbReference type="EMBL" id="GAH65029.1"/>
    </source>
</evidence>
<name>X1IFZ7_9ZZZZ</name>
<protein>
    <submittedName>
        <fullName evidence="1">Uncharacterized protein</fullName>
    </submittedName>
</protein>
<comment type="caution">
    <text evidence="1">The sequence shown here is derived from an EMBL/GenBank/DDBJ whole genome shotgun (WGS) entry which is preliminary data.</text>
</comment>
<gene>
    <name evidence="1" type="ORF">S03H2_40807</name>
</gene>
<dbReference type="AlphaFoldDB" id="X1IFZ7"/>
<reference evidence="1" key="1">
    <citation type="journal article" date="2014" name="Front. Microbiol.">
        <title>High frequency of phylogenetically diverse reductive dehalogenase-homologous genes in deep subseafloor sedimentary metagenomes.</title>
        <authorList>
            <person name="Kawai M."/>
            <person name="Futagami T."/>
            <person name="Toyoda A."/>
            <person name="Takaki Y."/>
            <person name="Nishi S."/>
            <person name="Hori S."/>
            <person name="Arai W."/>
            <person name="Tsubouchi T."/>
            <person name="Morono Y."/>
            <person name="Uchiyama I."/>
            <person name="Ito T."/>
            <person name="Fujiyama A."/>
            <person name="Inagaki F."/>
            <person name="Takami H."/>
        </authorList>
    </citation>
    <scope>NUCLEOTIDE SEQUENCE</scope>
    <source>
        <strain evidence="1">Expedition CK06-06</strain>
    </source>
</reference>
<proteinExistence type="predicted"/>
<sequence length="274" mass="31294">PLKKVIDGNLSFDVYIGALGFEDRTTAAVEALAQADVQVKSAVLFEYDRFYEAAEKKRDKYEENIRLLTAGKAHRPFSAPITVQDPGFPQRFEHLIRSFGIKNRIRILFDCTSFTSLILSMTLSILLDKNCELILLYSEAEEYFPSFEEWETGKLKPHGLRVRGPFAGVRFVAKPPILQADDTAELPVLLILFPTFNTERTDGVLADIDPAGRIWIFGEPHDLQKNSYRVEMSKGFAAPLMHPGDAWGTLTTFDYRKTLLALMDIYRKHRFRNR</sequence>
<organism evidence="1">
    <name type="scientific">marine sediment metagenome</name>
    <dbReference type="NCBI Taxonomy" id="412755"/>
    <lineage>
        <taxon>unclassified sequences</taxon>
        <taxon>metagenomes</taxon>
        <taxon>ecological metagenomes</taxon>
    </lineage>
</organism>
<accession>X1IFZ7</accession>